<dbReference type="PANTHER" id="PTHR42759">
    <property type="entry name" value="MOXR FAMILY PROTEIN"/>
    <property type="match status" value="1"/>
</dbReference>
<dbReference type="AlphaFoldDB" id="A0A3A8QPZ6"/>
<gene>
    <name evidence="2" type="ORF">D7W81_08740</name>
</gene>
<evidence type="ECO:0000313" key="2">
    <source>
        <dbReference type="EMBL" id="RKH70869.1"/>
    </source>
</evidence>
<dbReference type="Gene3D" id="1.10.8.80">
    <property type="entry name" value="Magnesium chelatase subunit I, C-Terminal domain"/>
    <property type="match status" value="1"/>
</dbReference>
<name>A0A3A8QPZ6_9BACT</name>
<dbReference type="InterPro" id="IPR050764">
    <property type="entry name" value="CbbQ/NirQ/NorQ/GpvN"/>
</dbReference>
<evidence type="ECO:0000313" key="3">
    <source>
        <dbReference type="Proteomes" id="UP000267003"/>
    </source>
</evidence>
<dbReference type="EMBL" id="RAWK01000039">
    <property type="protein sequence ID" value="RKH70869.1"/>
    <property type="molecule type" value="Genomic_DNA"/>
</dbReference>
<dbReference type="Pfam" id="PF17863">
    <property type="entry name" value="AAA_lid_2"/>
    <property type="match status" value="1"/>
</dbReference>
<evidence type="ECO:0000259" key="1">
    <source>
        <dbReference type="Pfam" id="PF17863"/>
    </source>
</evidence>
<dbReference type="RefSeq" id="WP_120554882.1">
    <property type="nucleotide sequence ID" value="NZ_RAWK01000039.1"/>
</dbReference>
<dbReference type="InterPro" id="IPR027417">
    <property type="entry name" value="P-loop_NTPase"/>
</dbReference>
<sequence length="514" mass="57675">MANQDWVSRLLTGRASADKGLSVHLSERDGGSLHDKMRQAYWWITNNAVICPYYDIEFGGTAALKNTAGDEVHLPEDMSYSSFVLIPLLTLFTCRRALLVGGPGRGKTTSAILMALLSGMGREDVHRGIQRGHPQLSIADLLGAPLPSDMLKAEDLSAVKVSWRKWIGQRVKIIDEYNRIPTKTQSALLSLLGEGYAEMMDQYVYTGRSSWFLTANDDQGGGTFQVIEALKDRLDVVVRAVPFNSGFVDTLLQRIESDKSPEELLPKDIVFTPGELEKAYNAILTVEVPKGALERVAFFLGQLDFCRMASPRFEFKHKDTLKLAGQTVSAVCNEQCPLDKKVHLCTQTENGTSVRAYQTILHFAKALAFFRGHRVVELEDFRQIIPWVLHEKLTPNARSPFFEAKGNKMLLQDRVAWIRNMFDMAMARYGTHAPVRQKVAALRAELDLGLSGVDLRTTEKRLTSVTALMNDLMTRQELSGPVYEDLIHLKSLYSRYRNYATWLKENPGGQGQQT</sequence>
<dbReference type="Proteomes" id="UP000267003">
    <property type="component" value="Unassembled WGS sequence"/>
</dbReference>
<comment type="caution">
    <text evidence="2">The sequence shown here is derived from an EMBL/GenBank/DDBJ whole genome shotgun (WGS) entry which is preliminary data.</text>
</comment>
<protein>
    <submittedName>
        <fullName evidence="2">AAA family ATPase</fullName>
    </submittedName>
</protein>
<organism evidence="2 3">
    <name type="scientific">Corallococcus aberystwythensis</name>
    <dbReference type="NCBI Taxonomy" id="2316722"/>
    <lineage>
        <taxon>Bacteria</taxon>
        <taxon>Pseudomonadati</taxon>
        <taxon>Myxococcota</taxon>
        <taxon>Myxococcia</taxon>
        <taxon>Myxococcales</taxon>
        <taxon>Cystobacterineae</taxon>
        <taxon>Myxococcaceae</taxon>
        <taxon>Corallococcus</taxon>
    </lineage>
</organism>
<dbReference type="SUPFAM" id="SSF52540">
    <property type="entry name" value="P-loop containing nucleoside triphosphate hydrolases"/>
    <property type="match status" value="1"/>
</dbReference>
<feature type="domain" description="ChlI/MoxR AAA lid" evidence="1">
    <location>
        <begin position="346"/>
        <end position="404"/>
    </location>
</feature>
<dbReference type="PANTHER" id="PTHR42759:SF1">
    <property type="entry name" value="MAGNESIUM-CHELATASE SUBUNIT CHLD"/>
    <property type="match status" value="1"/>
</dbReference>
<accession>A0A3A8QPZ6</accession>
<dbReference type="InterPro" id="IPR041628">
    <property type="entry name" value="ChlI/MoxR_AAA_lid"/>
</dbReference>
<keyword evidence="3" id="KW-1185">Reference proteome</keyword>
<dbReference type="OrthoDB" id="314627at2"/>
<proteinExistence type="predicted"/>
<reference evidence="3" key="1">
    <citation type="submission" date="2018-09" db="EMBL/GenBank/DDBJ databases">
        <authorList>
            <person name="Livingstone P.G."/>
            <person name="Whitworth D.E."/>
        </authorList>
    </citation>
    <scope>NUCLEOTIDE SEQUENCE [LARGE SCALE GENOMIC DNA]</scope>
    <source>
        <strain evidence="3">AB050A</strain>
    </source>
</reference>
<dbReference type="Gene3D" id="3.40.50.300">
    <property type="entry name" value="P-loop containing nucleotide triphosphate hydrolases"/>
    <property type="match status" value="1"/>
</dbReference>